<keyword evidence="1" id="KW-1133">Transmembrane helix</keyword>
<dbReference type="EMBL" id="JAODUO010000490">
    <property type="protein sequence ID" value="KAK2179435.1"/>
    <property type="molecule type" value="Genomic_DNA"/>
</dbReference>
<organism evidence="2 3">
    <name type="scientific">Ridgeia piscesae</name>
    <name type="common">Tubeworm</name>
    <dbReference type="NCBI Taxonomy" id="27915"/>
    <lineage>
        <taxon>Eukaryota</taxon>
        <taxon>Metazoa</taxon>
        <taxon>Spiralia</taxon>
        <taxon>Lophotrochozoa</taxon>
        <taxon>Annelida</taxon>
        <taxon>Polychaeta</taxon>
        <taxon>Sedentaria</taxon>
        <taxon>Canalipalpata</taxon>
        <taxon>Sabellida</taxon>
        <taxon>Siboglinidae</taxon>
        <taxon>Ridgeia</taxon>
    </lineage>
</organism>
<keyword evidence="1" id="KW-0472">Membrane</keyword>
<gene>
    <name evidence="2" type="ORF">NP493_489g01000</name>
</gene>
<evidence type="ECO:0000256" key="1">
    <source>
        <dbReference type="SAM" id="Phobius"/>
    </source>
</evidence>
<evidence type="ECO:0000313" key="3">
    <source>
        <dbReference type="Proteomes" id="UP001209878"/>
    </source>
</evidence>
<proteinExistence type="predicted"/>
<name>A0AAD9KY17_RIDPI</name>
<sequence length="129" mass="13388">MTLQSAVVNASGLWLHSPGGALRCGTDGLPLGGDVTGYGSRGAYAETRGHVVQASWKLMANITFGVCNTSASGNTSAQETITGESSAVYWLRVSALAATLAFLSLLTFVGNAMVLHAVRTERRLQTVSA</sequence>
<feature type="transmembrane region" description="Helical" evidence="1">
    <location>
        <begin position="89"/>
        <end position="115"/>
    </location>
</feature>
<reference evidence="2" key="1">
    <citation type="journal article" date="2023" name="Mol. Biol. Evol.">
        <title>Third-Generation Sequencing Reveals the Adaptive Role of the Epigenome in Three Deep-Sea Polychaetes.</title>
        <authorList>
            <person name="Perez M."/>
            <person name="Aroh O."/>
            <person name="Sun Y."/>
            <person name="Lan Y."/>
            <person name="Juniper S.K."/>
            <person name="Young C.R."/>
            <person name="Angers B."/>
            <person name="Qian P.Y."/>
        </authorList>
    </citation>
    <scope>NUCLEOTIDE SEQUENCE</scope>
    <source>
        <strain evidence="2">R07B-5</strain>
    </source>
</reference>
<keyword evidence="1" id="KW-0812">Transmembrane</keyword>
<comment type="caution">
    <text evidence="2">The sequence shown here is derived from an EMBL/GenBank/DDBJ whole genome shotgun (WGS) entry which is preliminary data.</text>
</comment>
<keyword evidence="3" id="KW-1185">Reference proteome</keyword>
<evidence type="ECO:0000313" key="2">
    <source>
        <dbReference type="EMBL" id="KAK2179435.1"/>
    </source>
</evidence>
<protein>
    <submittedName>
        <fullName evidence="2">Uncharacterized protein</fullName>
    </submittedName>
</protein>
<dbReference type="AlphaFoldDB" id="A0AAD9KY17"/>
<accession>A0AAD9KY17</accession>
<dbReference type="Proteomes" id="UP001209878">
    <property type="component" value="Unassembled WGS sequence"/>
</dbReference>